<dbReference type="PANTHER" id="PTHR31580">
    <property type="entry name" value="FILAMENT-LIKE PLANT PROTEIN 4"/>
    <property type="match status" value="1"/>
</dbReference>
<comment type="caution">
    <text evidence="5">The sequence shown here is derived from an EMBL/GenBank/DDBJ whole genome shotgun (WGS) entry which is preliminary data.</text>
</comment>
<protein>
    <recommendedName>
        <fullName evidence="7">Filament-like plant protein 3</fullName>
    </recommendedName>
</protein>
<feature type="compositionally biased region" description="Polar residues" evidence="4">
    <location>
        <begin position="40"/>
        <end position="54"/>
    </location>
</feature>
<evidence type="ECO:0000313" key="5">
    <source>
        <dbReference type="EMBL" id="KAH7520558.1"/>
    </source>
</evidence>
<reference evidence="5" key="1">
    <citation type="journal article" date="2021" name="Front. Plant Sci.">
        <title>Chromosome-Scale Genome Assembly for Chinese Sour Jujube and Insights Into Its Genome Evolution and Domestication Signature.</title>
        <authorList>
            <person name="Shen L.-Y."/>
            <person name="Luo H."/>
            <person name="Wang X.-L."/>
            <person name="Wang X.-M."/>
            <person name="Qiu X.-J."/>
            <person name="Liu H."/>
            <person name="Zhou S.-S."/>
            <person name="Jia K.-H."/>
            <person name="Nie S."/>
            <person name="Bao Y.-T."/>
            <person name="Zhang R.-G."/>
            <person name="Yun Q.-Z."/>
            <person name="Chai Y.-H."/>
            <person name="Lu J.-Y."/>
            <person name="Li Y."/>
            <person name="Zhao S.-W."/>
            <person name="Mao J.-F."/>
            <person name="Jia S.-G."/>
            <person name="Mao Y.-M."/>
        </authorList>
    </citation>
    <scope>NUCLEOTIDE SEQUENCE</scope>
    <source>
        <strain evidence="5">AT0</strain>
        <tissue evidence="5">Leaf</tissue>
    </source>
</reference>
<sequence length="643" mass="71764">MDRRSWLWRRKSSEKSPGETESSGSISSHSERLSDDQAYPTHSTQSPEVSSKAASNDEEVSENVKALTEKLSAALLNISAKEDLAKQHAKVAEEAVSGWEKAEKEVSALKQKLEGANQKNSALEDRIGHLDGALKECVRQLRQAREEQEKKIHEIIAAKTNEWDSLKSGLESQVVELQAQLQSAKTNAAAQIDSDMRTKLDAAEKENSALKLELLSQGKELKISIIERDLSIRAAETASKQHLESIKKVAKLEAECRRLKAMARKAFPIYDGKSFSASSFYLESFTDSQSDSGERLLAIESDLQKISGLESNEGELGRSDSWPSSIVTESHQIKKEKELGRNLMVPSVDINLMDDFLEMEKLAALPDVKSETSCLEAGLESSHANGGENPLKADLEAMINRTSELEDKLERNEAEKVELEIALTESRRQLEISQSQLLKAEKKLQELQRQLVIANESKRAAEEETRASETKRGVAESQLRACEAEVNTLVSKVGSLEEEVRKEQSLSADKVAKCQKLEKELLHMKHEAEVQRESELQRMKSINGDMKIKQEKELVMAAKKFAECQKTIASLGQQLKSLATLDDILLDYEKPVELSGNGLEPWKLRSSEMNMPRKDSEYSIVAGDWSYPSKNVSDIKPSLSVYH</sequence>
<dbReference type="PANTHER" id="PTHR31580:SF49">
    <property type="entry name" value="FILAMENT-LIKE PLANT PROTEIN 3"/>
    <property type="match status" value="1"/>
</dbReference>
<gene>
    <name evidence="5" type="ORF">FEM48_Zijuj08G0156900</name>
</gene>
<comment type="similarity">
    <text evidence="1">Belongs to the FPP family.</text>
</comment>
<dbReference type="InterPro" id="IPR008587">
    <property type="entry name" value="FPP_plant"/>
</dbReference>
<dbReference type="EMBL" id="JAEACU010000008">
    <property type="protein sequence ID" value="KAH7520558.1"/>
    <property type="molecule type" value="Genomic_DNA"/>
</dbReference>
<evidence type="ECO:0000256" key="3">
    <source>
        <dbReference type="SAM" id="Coils"/>
    </source>
</evidence>
<keyword evidence="2 3" id="KW-0175">Coiled coil</keyword>
<feature type="region of interest" description="Disordered" evidence="4">
    <location>
        <begin position="1"/>
        <end position="61"/>
    </location>
</feature>
<proteinExistence type="inferred from homology"/>
<name>A0A978UZZ2_ZIZJJ</name>
<accession>A0A978UZZ2</accession>
<dbReference type="Pfam" id="PF05911">
    <property type="entry name" value="FPP"/>
    <property type="match status" value="3"/>
</dbReference>
<feature type="coiled-coil region" evidence="3">
    <location>
        <begin position="99"/>
        <end position="220"/>
    </location>
</feature>
<dbReference type="SUPFAM" id="SSF57997">
    <property type="entry name" value="Tropomyosin"/>
    <property type="match status" value="1"/>
</dbReference>
<dbReference type="OrthoDB" id="128924at2759"/>
<evidence type="ECO:0008006" key="7">
    <source>
        <dbReference type="Google" id="ProtNLM"/>
    </source>
</evidence>
<feature type="compositionally biased region" description="Basic and acidic residues" evidence="4">
    <location>
        <begin position="1"/>
        <end position="18"/>
    </location>
</feature>
<evidence type="ECO:0000256" key="1">
    <source>
        <dbReference type="ARBA" id="ARBA00005921"/>
    </source>
</evidence>
<feature type="compositionally biased region" description="Low complexity" evidence="4">
    <location>
        <begin position="19"/>
        <end position="28"/>
    </location>
</feature>
<evidence type="ECO:0000256" key="4">
    <source>
        <dbReference type="SAM" id="MobiDB-lite"/>
    </source>
</evidence>
<evidence type="ECO:0000313" key="6">
    <source>
        <dbReference type="Proteomes" id="UP000813462"/>
    </source>
</evidence>
<feature type="coiled-coil region" evidence="3">
    <location>
        <begin position="392"/>
        <end position="534"/>
    </location>
</feature>
<organism evidence="5 6">
    <name type="scientific">Ziziphus jujuba var. spinosa</name>
    <dbReference type="NCBI Taxonomy" id="714518"/>
    <lineage>
        <taxon>Eukaryota</taxon>
        <taxon>Viridiplantae</taxon>
        <taxon>Streptophyta</taxon>
        <taxon>Embryophyta</taxon>
        <taxon>Tracheophyta</taxon>
        <taxon>Spermatophyta</taxon>
        <taxon>Magnoliopsida</taxon>
        <taxon>eudicotyledons</taxon>
        <taxon>Gunneridae</taxon>
        <taxon>Pentapetalae</taxon>
        <taxon>rosids</taxon>
        <taxon>fabids</taxon>
        <taxon>Rosales</taxon>
        <taxon>Rhamnaceae</taxon>
        <taxon>Paliureae</taxon>
        <taxon>Ziziphus</taxon>
    </lineage>
</organism>
<dbReference type="Proteomes" id="UP000813462">
    <property type="component" value="Unassembled WGS sequence"/>
</dbReference>
<dbReference type="AlphaFoldDB" id="A0A978UZZ2"/>
<evidence type="ECO:0000256" key="2">
    <source>
        <dbReference type="ARBA" id="ARBA00023054"/>
    </source>
</evidence>